<accession>A0A2C6L444</accession>
<dbReference type="GeneID" id="94427051"/>
<evidence type="ECO:0000256" key="2">
    <source>
        <dbReference type="SAM" id="Phobius"/>
    </source>
</evidence>
<comment type="caution">
    <text evidence="3">The sequence shown here is derived from an EMBL/GenBank/DDBJ whole genome shotgun (WGS) entry which is preliminary data.</text>
</comment>
<evidence type="ECO:0000313" key="3">
    <source>
        <dbReference type="EMBL" id="PHJ22502.1"/>
    </source>
</evidence>
<keyword evidence="2" id="KW-1133">Transmembrane helix</keyword>
<protein>
    <submittedName>
        <fullName evidence="3">Transmembrane protein</fullName>
    </submittedName>
</protein>
<dbReference type="RefSeq" id="XP_067924179.1">
    <property type="nucleotide sequence ID" value="XM_068063840.1"/>
</dbReference>
<dbReference type="OrthoDB" id="330396at2759"/>
<keyword evidence="2" id="KW-0472">Membrane</keyword>
<feature type="transmembrane region" description="Helical" evidence="2">
    <location>
        <begin position="22"/>
        <end position="47"/>
    </location>
</feature>
<keyword evidence="4" id="KW-1185">Reference proteome</keyword>
<gene>
    <name evidence="3" type="ORF">CSUI_003644</name>
</gene>
<reference evidence="3 4" key="1">
    <citation type="journal article" date="2017" name="Int. J. Parasitol.">
        <title>The genome of the protozoan parasite Cystoisospora suis and a reverse vaccinology approach to identify vaccine candidates.</title>
        <authorList>
            <person name="Palmieri N."/>
            <person name="Shrestha A."/>
            <person name="Ruttkowski B."/>
            <person name="Beck T."/>
            <person name="Vogl C."/>
            <person name="Tomley F."/>
            <person name="Blake D.P."/>
            <person name="Joachim A."/>
        </authorList>
    </citation>
    <scope>NUCLEOTIDE SEQUENCE [LARGE SCALE GENOMIC DNA]</scope>
    <source>
        <strain evidence="3 4">Wien I</strain>
    </source>
</reference>
<keyword evidence="2 3" id="KW-0812">Transmembrane</keyword>
<feature type="region of interest" description="Disordered" evidence="1">
    <location>
        <begin position="85"/>
        <end position="122"/>
    </location>
</feature>
<dbReference type="VEuPathDB" id="ToxoDB:CSUI_003644"/>
<dbReference type="EMBL" id="MIGC01001651">
    <property type="protein sequence ID" value="PHJ22502.1"/>
    <property type="molecule type" value="Genomic_DNA"/>
</dbReference>
<organism evidence="3 4">
    <name type="scientific">Cystoisospora suis</name>
    <dbReference type="NCBI Taxonomy" id="483139"/>
    <lineage>
        <taxon>Eukaryota</taxon>
        <taxon>Sar</taxon>
        <taxon>Alveolata</taxon>
        <taxon>Apicomplexa</taxon>
        <taxon>Conoidasida</taxon>
        <taxon>Coccidia</taxon>
        <taxon>Eucoccidiorida</taxon>
        <taxon>Eimeriorina</taxon>
        <taxon>Sarcocystidae</taxon>
        <taxon>Cystoisospora</taxon>
    </lineage>
</organism>
<evidence type="ECO:0000256" key="1">
    <source>
        <dbReference type="SAM" id="MobiDB-lite"/>
    </source>
</evidence>
<sequence>MGGEDDCCCGVPTPTTPEESKMLLVGGIVNLVVPFGVGTLLAGCALNSSQLIKTGTFQLITTFLLFGALWCFVYGILMILAGARGPQDGGAETRGQSPATAAVAPPTQNPPPTGKPVKAQEP</sequence>
<dbReference type="AlphaFoldDB" id="A0A2C6L444"/>
<feature type="transmembrane region" description="Helical" evidence="2">
    <location>
        <begin position="59"/>
        <end position="81"/>
    </location>
</feature>
<evidence type="ECO:0000313" key="4">
    <source>
        <dbReference type="Proteomes" id="UP000221165"/>
    </source>
</evidence>
<name>A0A2C6L444_9APIC</name>
<dbReference type="Proteomes" id="UP000221165">
    <property type="component" value="Unassembled WGS sequence"/>
</dbReference>
<proteinExistence type="predicted"/>